<name>A0A131Z9T0_RHIAP</name>
<feature type="chain" id="PRO_5007287159" description="Secreted protein" evidence="1">
    <location>
        <begin position="21"/>
        <end position="99"/>
    </location>
</feature>
<dbReference type="EMBL" id="GEDV01000987">
    <property type="protein sequence ID" value="JAP87570.1"/>
    <property type="molecule type" value="Transcribed_RNA"/>
</dbReference>
<dbReference type="AlphaFoldDB" id="A0A131Z9T0"/>
<reference evidence="2" key="1">
    <citation type="journal article" date="2016" name="Ticks Tick Borne Dis.">
        <title>De novo assembly and annotation of the salivary gland transcriptome of Rhipicephalus appendiculatus male and female ticks during blood feeding.</title>
        <authorList>
            <person name="de Castro M.H."/>
            <person name="de Klerk D."/>
            <person name="Pienaar R."/>
            <person name="Latif A.A."/>
            <person name="Rees D.J."/>
            <person name="Mans B.J."/>
        </authorList>
    </citation>
    <scope>NUCLEOTIDE SEQUENCE</scope>
    <source>
        <tissue evidence="2">Salivary glands</tissue>
    </source>
</reference>
<proteinExistence type="predicted"/>
<feature type="non-terminal residue" evidence="2">
    <location>
        <position position="1"/>
    </location>
</feature>
<sequence>FFFFFLLVITIIMLPRLLHARNLLRFSHCQRVPCAVLLTQDSDCGLIAYYKYAPNSVFHMSVLVSGLVLTDNFCHFFFYSCHQNVICFDGPTALACLHA</sequence>
<organism evidence="2">
    <name type="scientific">Rhipicephalus appendiculatus</name>
    <name type="common">Brown ear tick</name>
    <dbReference type="NCBI Taxonomy" id="34631"/>
    <lineage>
        <taxon>Eukaryota</taxon>
        <taxon>Metazoa</taxon>
        <taxon>Ecdysozoa</taxon>
        <taxon>Arthropoda</taxon>
        <taxon>Chelicerata</taxon>
        <taxon>Arachnida</taxon>
        <taxon>Acari</taxon>
        <taxon>Parasitiformes</taxon>
        <taxon>Ixodida</taxon>
        <taxon>Ixodoidea</taxon>
        <taxon>Ixodidae</taxon>
        <taxon>Rhipicephalinae</taxon>
        <taxon>Rhipicephalus</taxon>
        <taxon>Rhipicephalus</taxon>
    </lineage>
</organism>
<evidence type="ECO:0000313" key="2">
    <source>
        <dbReference type="EMBL" id="JAP87570.1"/>
    </source>
</evidence>
<evidence type="ECO:0000256" key="1">
    <source>
        <dbReference type="SAM" id="SignalP"/>
    </source>
</evidence>
<keyword evidence="1" id="KW-0732">Signal</keyword>
<accession>A0A131Z9T0</accession>
<feature type="signal peptide" evidence="1">
    <location>
        <begin position="1"/>
        <end position="20"/>
    </location>
</feature>
<protein>
    <recommendedName>
        <fullName evidence="3">Secreted protein</fullName>
    </recommendedName>
</protein>
<evidence type="ECO:0008006" key="3">
    <source>
        <dbReference type="Google" id="ProtNLM"/>
    </source>
</evidence>